<reference evidence="7" key="1">
    <citation type="submission" date="2007-04" db="EMBL/GenBank/DDBJ databases">
        <title>Annotation of Pediculus humanus corporis strain USDA.</title>
        <authorList>
            <person name="Kirkness E."/>
            <person name="Hannick L."/>
            <person name="Hass B."/>
            <person name="Bruggner R."/>
            <person name="Lawson D."/>
            <person name="Bidwell S."/>
            <person name="Joardar V."/>
            <person name="Caler E."/>
            <person name="Walenz B."/>
            <person name="Inman J."/>
            <person name="Schobel S."/>
            <person name="Galinsky K."/>
            <person name="Amedeo P."/>
            <person name="Strausberg R."/>
        </authorList>
    </citation>
    <scope>NUCLEOTIDE SEQUENCE</scope>
    <source>
        <strain evidence="7">USDA</strain>
    </source>
</reference>
<dbReference type="InterPro" id="IPR009786">
    <property type="entry name" value="Spot_14"/>
</dbReference>
<evidence type="ECO:0000256" key="1">
    <source>
        <dbReference type="ARBA" id="ARBA00004123"/>
    </source>
</evidence>
<dbReference type="EMBL" id="AAZO01007525">
    <property type="status" value="NOT_ANNOTATED_CDS"/>
    <property type="molecule type" value="Genomic_DNA"/>
</dbReference>
<feature type="region of interest" description="Disordered" evidence="6">
    <location>
        <begin position="139"/>
        <end position="236"/>
    </location>
</feature>
<name>E0W449_PEDHC</name>
<dbReference type="AlphaFoldDB" id="E0W449"/>
<keyword evidence="5" id="KW-0539">Nucleus</keyword>
<sequence length="280" mass="30849">MSVVEEKRREKKRKERWSRVKSNRRQRGNHEEPEFSNQSIMNAMEKFVSTVQEMDETILVPCRLMDLKIGDASDTTPIGDAKTEVQNMMKHADLYSLYTMINTVKNELLWGHNNSPSSDEPIGPFFVPGVVVGSNYLQSSGASSMPSTHTTSNSSTTTANFSSLPNTKTHSRNSSASNIKPEKSGNSSSNSSSSNHQRRPSTGSLVSTHSMTSMSLSDTDSETGNENDSGIEDGNAVDPTVKIALNFRRHLTGLHKSLEQMTQAASYLTQRYQHDVGGNV</sequence>
<reference evidence="7" key="2">
    <citation type="submission" date="2007-04" db="EMBL/GenBank/DDBJ databases">
        <title>The genome of the human body louse.</title>
        <authorList>
            <consortium name="The Human Body Louse Genome Consortium"/>
            <person name="Kirkness E."/>
            <person name="Walenz B."/>
            <person name="Hass B."/>
            <person name="Bruggner R."/>
            <person name="Strausberg R."/>
        </authorList>
    </citation>
    <scope>NUCLEOTIDE SEQUENCE</scope>
    <source>
        <strain evidence="7">USDA</strain>
    </source>
</reference>
<keyword evidence="9" id="KW-1185">Reference proteome</keyword>
<reference evidence="8" key="3">
    <citation type="submission" date="2020-05" db="UniProtKB">
        <authorList>
            <consortium name="EnsemblMetazoa"/>
        </authorList>
    </citation>
    <scope>IDENTIFICATION</scope>
    <source>
        <strain evidence="8">USDA</strain>
    </source>
</reference>
<dbReference type="FunCoup" id="E0W449">
    <property type="interactions" value="261"/>
</dbReference>
<proteinExistence type="inferred from homology"/>
<dbReference type="InterPro" id="IPR053719">
    <property type="entry name" value="Lipogen_MT_Stabilize_sf"/>
</dbReference>
<comment type="subcellular location">
    <subcellularLocation>
        <location evidence="2">Cytoplasm</location>
    </subcellularLocation>
    <subcellularLocation>
        <location evidence="1">Nucleus</location>
    </subcellularLocation>
</comment>
<evidence type="ECO:0000313" key="9">
    <source>
        <dbReference type="Proteomes" id="UP000009046"/>
    </source>
</evidence>
<dbReference type="VEuPathDB" id="VectorBase:PHUM615380"/>
<accession>E0W449</accession>
<dbReference type="HOGENOM" id="CLU_066079_0_1_1"/>
<evidence type="ECO:0000256" key="6">
    <source>
        <dbReference type="SAM" id="MobiDB-lite"/>
    </source>
</evidence>
<dbReference type="KEGG" id="phu:Phum_PHUM615380"/>
<dbReference type="Pfam" id="PF07084">
    <property type="entry name" value="Spot_14"/>
    <property type="match status" value="2"/>
</dbReference>
<organism>
    <name type="scientific">Pediculus humanus subsp. corporis</name>
    <name type="common">Body louse</name>
    <dbReference type="NCBI Taxonomy" id="121224"/>
    <lineage>
        <taxon>Eukaryota</taxon>
        <taxon>Metazoa</taxon>
        <taxon>Ecdysozoa</taxon>
        <taxon>Arthropoda</taxon>
        <taxon>Hexapoda</taxon>
        <taxon>Insecta</taxon>
        <taxon>Pterygota</taxon>
        <taxon>Neoptera</taxon>
        <taxon>Paraneoptera</taxon>
        <taxon>Psocodea</taxon>
        <taxon>Troctomorpha</taxon>
        <taxon>Phthiraptera</taxon>
        <taxon>Anoplura</taxon>
        <taxon>Pediculidae</taxon>
        <taxon>Pediculus</taxon>
    </lineage>
</organism>
<dbReference type="OMA" id="QFSKDCI"/>
<feature type="compositionally biased region" description="Basic residues" evidence="6">
    <location>
        <begin position="9"/>
        <end position="27"/>
    </location>
</feature>
<dbReference type="GO" id="GO:0005634">
    <property type="term" value="C:nucleus"/>
    <property type="evidence" value="ECO:0007669"/>
    <property type="project" value="UniProtKB-SubCell"/>
</dbReference>
<dbReference type="CTD" id="8239909"/>
<dbReference type="InParanoid" id="E0W449"/>
<gene>
    <name evidence="8" type="primary">8239909</name>
    <name evidence="7" type="ORF">Phum_PHUM615380</name>
</gene>
<evidence type="ECO:0000313" key="7">
    <source>
        <dbReference type="EMBL" id="EEB20405.1"/>
    </source>
</evidence>
<keyword evidence="4" id="KW-0963">Cytoplasm</keyword>
<feature type="compositionally biased region" description="Low complexity" evidence="6">
    <location>
        <begin position="204"/>
        <end position="218"/>
    </location>
</feature>
<feature type="compositionally biased region" description="Acidic residues" evidence="6">
    <location>
        <begin position="219"/>
        <end position="231"/>
    </location>
</feature>
<dbReference type="RefSeq" id="XP_002433143.1">
    <property type="nucleotide sequence ID" value="XM_002433098.1"/>
</dbReference>
<evidence type="ECO:0000256" key="4">
    <source>
        <dbReference type="ARBA" id="ARBA00022490"/>
    </source>
</evidence>
<protein>
    <recommendedName>
        <fullName evidence="10">Mid1-interacting protein</fullName>
    </recommendedName>
</protein>
<comment type="similarity">
    <text evidence="3">Belongs to the SPOT14 family.</text>
</comment>
<dbReference type="Proteomes" id="UP000009046">
    <property type="component" value="Unassembled WGS sequence"/>
</dbReference>
<feature type="compositionally biased region" description="Low complexity" evidence="6">
    <location>
        <begin position="184"/>
        <end position="195"/>
    </location>
</feature>
<dbReference type="PANTHER" id="PTHR14315">
    <property type="entry name" value="SPOT14 FAMILY MEMBER"/>
    <property type="match status" value="1"/>
</dbReference>
<dbReference type="GO" id="GO:0046890">
    <property type="term" value="P:regulation of lipid biosynthetic process"/>
    <property type="evidence" value="ECO:0007669"/>
    <property type="project" value="TreeGrafter"/>
</dbReference>
<dbReference type="EMBL" id="DS235886">
    <property type="protein sequence ID" value="EEB20405.1"/>
    <property type="molecule type" value="Genomic_DNA"/>
</dbReference>
<evidence type="ECO:0000256" key="5">
    <source>
        <dbReference type="ARBA" id="ARBA00023242"/>
    </source>
</evidence>
<dbReference type="EnsemblMetazoa" id="PHUM615380-RA">
    <property type="protein sequence ID" value="PHUM615380-PA"/>
    <property type="gene ID" value="PHUM615380"/>
</dbReference>
<feature type="region of interest" description="Disordered" evidence="6">
    <location>
        <begin position="1"/>
        <end position="37"/>
    </location>
</feature>
<evidence type="ECO:0000256" key="2">
    <source>
        <dbReference type="ARBA" id="ARBA00004496"/>
    </source>
</evidence>
<evidence type="ECO:0008006" key="10">
    <source>
        <dbReference type="Google" id="ProtNLM"/>
    </source>
</evidence>
<evidence type="ECO:0000256" key="3">
    <source>
        <dbReference type="ARBA" id="ARBA00009488"/>
    </source>
</evidence>
<feature type="compositionally biased region" description="Polar residues" evidence="6">
    <location>
        <begin position="164"/>
        <end position="178"/>
    </location>
</feature>
<dbReference type="eggNOG" id="ENOG502S1DE">
    <property type="taxonomic scope" value="Eukaryota"/>
</dbReference>
<dbReference type="OrthoDB" id="5951908at2759"/>
<dbReference type="PANTHER" id="PTHR14315:SF17">
    <property type="entry name" value="MIP21584P"/>
    <property type="match status" value="1"/>
</dbReference>
<dbReference type="Gene3D" id="6.10.140.1610">
    <property type="match status" value="1"/>
</dbReference>
<evidence type="ECO:0000313" key="8">
    <source>
        <dbReference type="EnsemblMetazoa" id="PHUM615380-PA"/>
    </source>
</evidence>
<dbReference type="GO" id="GO:0005829">
    <property type="term" value="C:cytosol"/>
    <property type="evidence" value="ECO:0007669"/>
    <property type="project" value="TreeGrafter"/>
</dbReference>
<dbReference type="GeneID" id="8239909"/>
<feature type="compositionally biased region" description="Low complexity" evidence="6">
    <location>
        <begin position="143"/>
        <end position="163"/>
    </location>
</feature>